<feature type="transmembrane region" description="Helical" evidence="1">
    <location>
        <begin position="28"/>
        <end position="47"/>
    </location>
</feature>
<feature type="chain" id="PRO_5042846896" evidence="2">
    <location>
        <begin position="16"/>
        <end position="114"/>
    </location>
</feature>
<protein>
    <submittedName>
        <fullName evidence="3">Uncharacterized protein</fullName>
    </submittedName>
</protein>
<keyword evidence="4" id="KW-1185">Reference proteome</keyword>
<dbReference type="EMBL" id="JBBPBK010000015">
    <property type="protein sequence ID" value="KAK9269280.1"/>
    <property type="molecule type" value="Genomic_DNA"/>
</dbReference>
<proteinExistence type="predicted"/>
<dbReference type="Proteomes" id="UP001415857">
    <property type="component" value="Unassembled WGS sequence"/>
</dbReference>
<accession>A0AAP0R587</accession>
<comment type="caution">
    <text evidence="3">The sequence shown here is derived from an EMBL/GenBank/DDBJ whole genome shotgun (WGS) entry which is preliminary data.</text>
</comment>
<organism evidence="3 4">
    <name type="scientific">Liquidambar formosana</name>
    <name type="common">Formosan gum</name>
    <dbReference type="NCBI Taxonomy" id="63359"/>
    <lineage>
        <taxon>Eukaryota</taxon>
        <taxon>Viridiplantae</taxon>
        <taxon>Streptophyta</taxon>
        <taxon>Embryophyta</taxon>
        <taxon>Tracheophyta</taxon>
        <taxon>Spermatophyta</taxon>
        <taxon>Magnoliopsida</taxon>
        <taxon>eudicotyledons</taxon>
        <taxon>Gunneridae</taxon>
        <taxon>Pentapetalae</taxon>
        <taxon>Saxifragales</taxon>
        <taxon>Altingiaceae</taxon>
        <taxon>Liquidambar</taxon>
    </lineage>
</organism>
<keyword evidence="1" id="KW-0812">Transmembrane</keyword>
<gene>
    <name evidence="3" type="ORF">L1049_001050</name>
</gene>
<evidence type="ECO:0000313" key="3">
    <source>
        <dbReference type="EMBL" id="KAK9269280.1"/>
    </source>
</evidence>
<evidence type="ECO:0000256" key="1">
    <source>
        <dbReference type="SAM" id="Phobius"/>
    </source>
</evidence>
<reference evidence="3 4" key="1">
    <citation type="journal article" date="2024" name="Plant J.">
        <title>Genome sequences and population genomics reveal climatic adaptation and genomic divergence between two closely related sweetgum species.</title>
        <authorList>
            <person name="Xu W.Q."/>
            <person name="Ren C.Q."/>
            <person name="Zhang X.Y."/>
            <person name="Comes H.P."/>
            <person name="Liu X.H."/>
            <person name="Li Y.G."/>
            <person name="Kettle C.J."/>
            <person name="Jalonen R."/>
            <person name="Gaisberger H."/>
            <person name="Ma Y.Z."/>
            <person name="Qiu Y.X."/>
        </authorList>
    </citation>
    <scope>NUCLEOTIDE SEQUENCE [LARGE SCALE GENOMIC DNA]</scope>
    <source>
        <strain evidence="3">Hangzhou</strain>
    </source>
</reference>
<evidence type="ECO:0000313" key="4">
    <source>
        <dbReference type="Proteomes" id="UP001415857"/>
    </source>
</evidence>
<feature type="signal peptide" evidence="2">
    <location>
        <begin position="1"/>
        <end position="15"/>
    </location>
</feature>
<dbReference type="AlphaFoldDB" id="A0AAP0R587"/>
<keyword evidence="2" id="KW-0732">Signal</keyword>
<evidence type="ECO:0000256" key="2">
    <source>
        <dbReference type="SAM" id="SignalP"/>
    </source>
</evidence>
<sequence>MSLSWLSVCIVQVSGTLPWESGIELSGNYYVCSCSLFLFFILIWTSYEVTKNSLNEFPVVSQKFDSCARPCHIFASLLEDTMTVKDGLLCLCSVLNSIELLSFCACHELSSSLS</sequence>
<keyword evidence="1" id="KW-0472">Membrane</keyword>
<name>A0AAP0R587_LIQFO</name>
<keyword evidence="1" id="KW-1133">Transmembrane helix</keyword>